<keyword evidence="9" id="KW-1185">Reference proteome</keyword>
<gene>
    <name evidence="8" type="ORF">Bpfe_010240</name>
</gene>
<comment type="similarity">
    <text evidence="2">Belongs to the APH-1 family.</text>
</comment>
<dbReference type="Proteomes" id="UP001233172">
    <property type="component" value="Unassembled WGS sequence"/>
</dbReference>
<accession>A0AAD8BTL1</accession>
<reference evidence="8" key="2">
    <citation type="submission" date="2023-04" db="EMBL/GenBank/DDBJ databases">
        <authorList>
            <person name="Bu L."/>
            <person name="Lu L."/>
            <person name="Laidemitt M.R."/>
            <person name="Zhang S.M."/>
            <person name="Mutuku M."/>
            <person name="Mkoji G."/>
            <person name="Steinauer M."/>
            <person name="Loker E.S."/>
        </authorList>
    </citation>
    <scope>NUCLEOTIDE SEQUENCE</scope>
    <source>
        <strain evidence="8">KasaAsao</strain>
        <tissue evidence="8">Whole Snail</tissue>
    </source>
</reference>
<organism evidence="8 9">
    <name type="scientific">Biomphalaria pfeifferi</name>
    <name type="common">Bloodfluke planorb</name>
    <name type="synonym">Freshwater snail</name>
    <dbReference type="NCBI Taxonomy" id="112525"/>
    <lineage>
        <taxon>Eukaryota</taxon>
        <taxon>Metazoa</taxon>
        <taxon>Spiralia</taxon>
        <taxon>Lophotrochozoa</taxon>
        <taxon>Mollusca</taxon>
        <taxon>Gastropoda</taxon>
        <taxon>Heterobranchia</taxon>
        <taxon>Euthyneura</taxon>
        <taxon>Panpulmonata</taxon>
        <taxon>Hygrophila</taxon>
        <taxon>Lymnaeoidea</taxon>
        <taxon>Planorbidae</taxon>
        <taxon>Biomphalaria</taxon>
    </lineage>
</organism>
<name>A0AAD8BTL1_BIOPF</name>
<feature type="transmembrane region" description="Helical" evidence="7">
    <location>
        <begin position="172"/>
        <end position="196"/>
    </location>
</feature>
<dbReference type="AlphaFoldDB" id="A0AAD8BTL1"/>
<keyword evidence="6 7" id="KW-0472">Membrane</keyword>
<feature type="transmembrane region" description="Helical" evidence="7">
    <location>
        <begin position="51"/>
        <end position="75"/>
    </location>
</feature>
<feature type="transmembrane region" description="Helical" evidence="7">
    <location>
        <begin position="203"/>
        <end position="223"/>
    </location>
</feature>
<reference evidence="8" key="1">
    <citation type="journal article" date="2023" name="PLoS Negl. Trop. Dis.">
        <title>A genome sequence for Biomphalaria pfeifferi, the major vector snail for the human-infecting parasite Schistosoma mansoni.</title>
        <authorList>
            <person name="Bu L."/>
            <person name="Lu L."/>
            <person name="Laidemitt M.R."/>
            <person name="Zhang S.M."/>
            <person name="Mutuku M."/>
            <person name="Mkoji G."/>
            <person name="Steinauer M."/>
            <person name="Loker E.S."/>
        </authorList>
    </citation>
    <scope>NUCLEOTIDE SEQUENCE</scope>
    <source>
        <strain evidence="8">KasaAsao</strain>
    </source>
</reference>
<protein>
    <submittedName>
        <fullName evidence="8">Gamma-secretase subunit Aph-1</fullName>
    </submittedName>
</protein>
<evidence type="ECO:0000313" key="9">
    <source>
        <dbReference type="Proteomes" id="UP001233172"/>
    </source>
</evidence>
<evidence type="ECO:0000256" key="2">
    <source>
        <dbReference type="ARBA" id="ARBA00005577"/>
    </source>
</evidence>
<dbReference type="InterPro" id="IPR009294">
    <property type="entry name" value="Aph-1"/>
</dbReference>
<evidence type="ECO:0000256" key="7">
    <source>
        <dbReference type="SAM" id="Phobius"/>
    </source>
</evidence>
<dbReference type="GO" id="GO:0016020">
    <property type="term" value="C:membrane"/>
    <property type="evidence" value="ECO:0007669"/>
    <property type="project" value="UniProtKB-SubCell"/>
</dbReference>
<dbReference type="GO" id="GO:0016485">
    <property type="term" value="P:protein processing"/>
    <property type="evidence" value="ECO:0007669"/>
    <property type="project" value="InterPro"/>
</dbReference>
<dbReference type="Pfam" id="PF06105">
    <property type="entry name" value="Aph-1"/>
    <property type="match status" value="1"/>
</dbReference>
<evidence type="ECO:0000256" key="1">
    <source>
        <dbReference type="ARBA" id="ARBA00004141"/>
    </source>
</evidence>
<feature type="transmembrane region" description="Helical" evidence="7">
    <location>
        <begin position="20"/>
        <end position="44"/>
    </location>
</feature>
<dbReference type="GO" id="GO:0007219">
    <property type="term" value="P:Notch signaling pathway"/>
    <property type="evidence" value="ECO:0007669"/>
    <property type="project" value="UniProtKB-KW"/>
</dbReference>
<evidence type="ECO:0000256" key="3">
    <source>
        <dbReference type="ARBA" id="ARBA00022692"/>
    </source>
</evidence>
<sequence length="278" mass="31497">MSKHKHYNFFFSLRQENRKMTLMEFFGCTFIAFGPPIALFIFTIAKDPMRVIVLIASSFFWLIALLISSILWFAVVPLRETLAFGLVFSVLFQELFRFLFYKIMRLANEGLIKVSQQSDNSNITPRDFANTHIMAYVSGLGFGLMSGAFSLINVLADLWGPGSIGIHGDSKYFFWSSSYLTLCFILLHTMWGVIFFAGMDRKCYFYVAYVVATHMLVSCLTLLNQLSSSTDSAIYLGPLIPAYIILVVSGIFAFYTAGGSLANIKNCVTCRKRRYQIE</sequence>
<feature type="transmembrane region" description="Helical" evidence="7">
    <location>
        <begin position="133"/>
        <end position="152"/>
    </location>
</feature>
<feature type="transmembrane region" description="Helical" evidence="7">
    <location>
        <begin position="243"/>
        <end position="264"/>
    </location>
</feature>
<keyword evidence="5 7" id="KW-1133">Transmembrane helix</keyword>
<comment type="caution">
    <text evidence="8">The sequence shown here is derived from an EMBL/GenBank/DDBJ whole genome shotgun (WGS) entry which is preliminary data.</text>
</comment>
<evidence type="ECO:0000256" key="4">
    <source>
        <dbReference type="ARBA" id="ARBA00022976"/>
    </source>
</evidence>
<feature type="transmembrane region" description="Helical" evidence="7">
    <location>
        <begin position="81"/>
        <end position="100"/>
    </location>
</feature>
<dbReference type="EMBL" id="JASAOG010000036">
    <property type="protein sequence ID" value="KAK0060406.1"/>
    <property type="molecule type" value="Genomic_DNA"/>
</dbReference>
<proteinExistence type="inferred from homology"/>
<dbReference type="PANTHER" id="PTHR12889">
    <property type="entry name" value="GAMMA-SECRETASE SUBUNIT APH-1"/>
    <property type="match status" value="1"/>
</dbReference>
<keyword evidence="4" id="KW-0914">Notch signaling pathway</keyword>
<evidence type="ECO:0000256" key="5">
    <source>
        <dbReference type="ARBA" id="ARBA00022989"/>
    </source>
</evidence>
<comment type="subcellular location">
    <subcellularLocation>
        <location evidence="1">Membrane</location>
        <topology evidence="1">Multi-pass membrane protein</topology>
    </subcellularLocation>
</comment>
<keyword evidence="3 7" id="KW-0812">Transmembrane</keyword>
<evidence type="ECO:0000313" key="8">
    <source>
        <dbReference type="EMBL" id="KAK0060406.1"/>
    </source>
</evidence>
<evidence type="ECO:0000256" key="6">
    <source>
        <dbReference type="ARBA" id="ARBA00023136"/>
    </source>
</evidence>